<keyword evidence="2" id="KW-1185">Reference proteome</keyword>
<evidence type="ECO:0000313" key="1">
    <source>
        <dbReference type="EMBL" id="GIX99950.1"/>
    </source>
</evidence>
<protein>
    <submittedName>
        <fullName evidence="1">Uncharacterized protein</fullName>
    </submittedName>
</protein>
<evidence type="ECO:0000313" key="2">
    <source>
        <dbReference type="Proteomes" id="UP001054945"/>
    </source>
</evidence>
<dbReference type="AlphaFoldDB" id="A0AAV4PVJ3"/>
<gene>
    <name evidence="1" type="ORF">CEXT_617731</name>
</gene>
<accession>A0AAV4PVJ3</accession>
<name>A0AAV4PVJ3_CAEEX</name>
<dbReference type="Proteomes" id="UP001054945">
    <property type="component" value="Unassembled WGS sequence"/>
</dbReference>
<reference evidence="1 2" key="1">
    <citation type="submission" date="2021-06" db="EMBL/GenBank/DDBJ databases">
        <title>Caerostris extrusa draft genome.</title>
        <authorList>
            <person name="Kono N."/>
            <person name="Arakawa K."/>
        </authorList>
    </citation>
    <scope>NUCLEOTIDE SEQUENCE [LARGE SCALE GENOMIC DNA]</scope>
</reference>
<dbReference type="EMBL" id="BPLR01005117">
    <property type="protein sequence ID" value="GIX99950.1"/>
    <property type="molecule type" value="Genomic_DNA"/>
</dbReference>
<organism evidence="1 2">
    <name type="scientific">Caerostris extrusa</name>
    <name type="common">Bark spider</name>
    <name type="synonym">Caerostris bankana</name>
    <dbReference type="NCBI Taxonomy" id="172846"/>
    <lineage>
        <taxon>Eukaryota</taxon>
        <taxon>Metazoa</taxon>
        <taxon>Ecdysozoa</taxon>
        <taxon>Arthropoda</taxon>
        <taxon>Chelicerata</taxon>
        <taxon>Arachnida</taxon>
        <taxon>Araneae</taxon>
        <taxon>Araneomorphae</taxon>
        <taxon>Entelegynae</taxon>
        <taxon>Araneoidea</taxon>
        <taxon>Araneidae</taxon>
        <taxon>Caerostris</taxon>
    </lineage>
</organism>
<sequence length="92" mass="10454">MIQSPQCYLPGYSLHLTCCGRRAMPGSVRQARRLWVAREISRETESWIVEGALLSVVFVSHMRPQGKECSFLSPRCPYTALGKDGTWRDSNH</sequence>
<comment type="caution">
    <text evidence="1">The sequence shown here is derived from an EMBL/GenBank/DDBJ whole genome shotgun (WGS) entry which is preliminary data.</text>
</comment>
<proteinExistence type="predicted"/>